<dbReference type="SMART" id="SM00387">
    <property type="entry name" value="HATPase_c"/>
    <property type="match status" value="1"/>
</dbReference>
<evidence type="ECO:0000256" key="15">
    <source>
        <dbReference type="PROSITE-ProRule" id="PRU00110"/>
    </source>
</evidence>
<dbReference type="eggNOG" id="COG2198">
    <property type="taxonomic scope" value="Bacteria"/>
</dbReference>
<dbReference type="PROSITE" id="PS50112">
    <property type="entry name" value="PAS"/>
    <property type="match status" value="1"/>
</dbReference>
<dbReference type="Gene3D" id="3.30.450.40">
    <property type="match status" value="1"/>
</dbReference>
<keyword evidence="12" id="KW-0902">Two-component regulatory system</keyword>
<evidence type="ECO:0000256" key="2">
    <source>
        <dbReference type="ARBA" id="ARBA00004651"/>
    </source>
</evidence>
<feature type="modified residue" description="4-aspartylphosphate" evidence="16">
    <location>
        <position position="1124"/>
    </location>
</feature>
<dbReference type="InterPro" id="IPR013655">
    <property type="entry name" value="PAS_fold_3"/>
</dbReference>
<dbReference type="InterPro" id="IPR005467">
    <property type="entry name" value="His_kinase_dom"/>
</dbReference>
<dbReference type="CDD" id="cd00130">
    <property type="entry name" value="PAS"/>
    <property type="match status" value="2"/>
</dbReference>
<keyword evidence="17" id="KW-0175">Coiled coil</keyword>
<dbReference type="PANTHER" id="PTHR45339">
    <property type="entry name" value="HYBRID SIGNAL TRANSDUCTION HISTIDINE KINASE J"/>
    <property type="match status" value="1"/>
</dbReference>
<dbReference type="SUPFAM" id="SSF52172">
    <property type="entry name" value="CheY-like"/>
    <property type="match status" value="2"/>
</dbReference>
<evidence type="ECO:0000313" key="23">
    <source>
        <dbReference type="EMBL" id="AFU67162.1"/>
    </source>
</evidence>
<dbReference type="InterPro" id="IPR000014">
    <property type="entry name" value="PAS"/>
</dbReference>
<evidence type="ECO:0000256" key="8">
    <source>
        <dbReference type="ARBA" id="ARBA00022741"/>
    </source>
</evidence>
<dbReference type="SMART" id="SM00388">
    <property type="entry name" value="HisKA"/>
    <property type="match status" value="1"/>
</dbReference>
<proteinExistence type="predicted"/>
<dbReference type="PROSITE" id="PS50894">
    <property type="entry name" value="HPT"/>
    <property type="match status" value="1"/>
</dbReference>
<dbReference type="InterPro" id="IPR008207">
    <property type="entry name" value="Sig_transdc_His_kin_Hpt_dom"/>
</dbReference>
<evidence type="ECO:0000256" key="17">
    <source>
        <dbReference type="SAM" id="Coils"/>
    </source>
</evidence>
<dbReference type="GO" id="GO:0000155">
    <property type="term" value="F:phosphorelay sensor kinase activity"/>
    <property type="evidence" value="ECO:0007669"/>
    <property type="project" value="InterPro"/>
</dbReference>
<comment type="caution">
    <text evidence="16">Lacks conserved residue(s) required for the propagation of feature annotation.</text>
</comment>
<evidence type="ECO:0000256" key="1">
    <source>
        <dbReference type="ARBA" id="ARBA00000085"/>
    </source>
</evidence>
<dbReference type="InterPro" id="IPR036890">
    <property type="entry name" value="HATPase_C_sf"/>
</dbReference>
<dbReference type="SMART" id="SM00448">
    <property type="entry name" value="REC"/>
    <property type="match status" value="1"/>
</dbReference>
<dbReference type="InterPro" id="IPR001789">
    <property type="entry name" value="Sig_transdc_resp-reg_receiver"/>
</dbReference>
<evidence type="ECO:0000313" key="24">
    <source>
        <dbReference type="Proteomes" id="UP000008514"/>
    </source>
</evidence>
<dbReference type="PRINTS" id="PR00344">
    <property type="entry name" value="BCTRLSENSOR"/>
</dbReference>
<dbReference type="eggNOG" id="COG2203">
    <property type="taxonomic scope" value="Bacteria"/>
</dbReference>
<dbReference type="Pfam" id="PF13426">
    <property type="entry name" value="PAS_9"/>
    <property type="match status" value="1"/>
</dbReference>
<evidence type="ECO:0000259" key="21">
    <source>
        <dbReference type="PROSITE" id="PS50113"/>
    </source>
</evidence>
<sequence>MEKERLKALYSYNIINSVKDESFDRLVEIAAKVCDCSYAHIAFIEKDKLWIKAKFNYEVKEIQRINSLCNITIKNPEVLIIIPDVSKDKDLKNKTFVLNTPGVRFYAGKAIVDHNGYALGTLSVFDSSPKELSDAQKDILEKLSQEVMDKIISHKKQVELKKLNESISDGKHRFQTLLNNTGDMVFLLNAELKFLEFYGKEDNLLLKKQTFINKRIDEIDLDHQLVSKLKLAVESSKQNNSSIPIEYNLLANKSQKWFNMNVTVVQRKNSETEVLCVIREVTDRKNAEKELKLINNLFSEAESLSQIGGWHYDVKKEKLFWTPILKEIAEIESHEQPDLEGALSFFKSGESAKRMTEKVQDCIHNHISYTGEFETQTAKGRSIWALVNIKPEIVDKECVGLYGTFQDITDIKNTKIKLKKERSRLNNIIDATNLGTWEWNVQTGEALFNNRFVEMLGYTTKEMTLSNSIDVWNNATHPIDLPESDKALQEHFDGKSDFYKMDLRLKHKLGHWIWVLDKGKVISWTEDGQPEWMFGTHHDITDKKVLEKDLKKNVQQFKNIFELSPVGIIITDFKSGNFLDVNKAMQDMVGYTKDEILDMNIWSITPEKEVVEKDRQAIQNLKDLKKIGPLEKVLKAKTGEFIKVMINGLIHFNEDGNRIVISTIQDITEQKRFEKKLEKSKVEAIKASQAKSEFVANMSHEIRTPLNGVIGFSDLLMKTPLNEVQHKYMKTVFQSANTLLDLINDVLNFSKIESGKLQLDIEKTSLIKLVNEVVDLTKYDAHKKGLEFVLVIEDKIPDYIWIDGVRLKQILMNLISNAIKFTHRGYVKLKVHFKNKTNNLTTISFSVEDKGIGIAKGNQKKIFNAFIQEDASVTKKYGGTGLGLSISGKILGLMNSKLKLKSQLGIGSEFYFDVSVRSEIKNKVKLPLSKDITRILVIGNVNEHCESIESYLKPFNIQTKNAQDLDRASQKMMDYSPQIIFINHMVSGVSSSVIISKLKTYKGSKSVRFVLLKNSNTEEEGIDYQTLGFNQCINKPIKQKSLFNALRKINSPKVINRQKSTENINFNKETSLKFLIAEDNLINMELIKSYLKNIYSNVKIYEAEDGQIALKLFKTHQPDFIFSDIQMPNMNGYELTKAIRKDKNGKQVPIIAITAGTVEGTKEKCLESGMNDYVSKPILQESIKNIIFEYSSKIQKQEIKKPIIKPSLKNSEKVNSSSFNKDYLMESIGHKEEFYNELIKLAIETLSEDLEELKAINFQKNEKQLKKLAHKVKGTALNLGAENLSECALDIEKSSFPKASDFSEGCDKLSDEIQNLLDTLSVYSF</sequence>
<dbReference type="Gene3D" id="3.40.50.2300">
    <property type="match status" value="2"/>
</dbReference>
<dbReference type="SUPFAM" id="SSF55785">
    <property type="entry name" value="PYP-like sensor domain (PAS domain)"/>
    <property type="match status" value="3"/>
</dbReference>
<dbReference type="InterPro" id="IPR000700">
    <property type="entry name" value="PAS-assoc_C"/>
</dbReference>
<evidence type="ECO:0000256" key="12">
    <source>
        <dbReference type="ARBA" id="ARBA00023012"/>
    </source>
</evidence>
<dbReference type="Pfam" id="PF00512">
    <property type="entry name" value="HisKA"/>
    <property type="match status" value="1"/>
</dbReference>
<feature type="modified residue" description="Phosphohistidine" evidence="15">
    <location>
        <position position="1270"/>
    </location>
</feature>
<feature type="domain" description="Histidine kinase" evidence="18">
    <location>
        <begin position="697"/>
        <end position="918"/>
    </location>
</feature>
<evidence type="ECO:0000256" key="9">
    <source>
        <dbReference type="ARBA" id="ARBA00022777"/>
    </source>
</evidence>
<dbReference type="eggNOG" id="COG5002">
    <property type="taxonomic scope" value="Bacteria"/>
</dbReference>
<feature type="domain" description="PAS" evidence="20">
    <location>
        <begin position="553"/>
        <end position="637"/>
    </location>
</feature>
<dbReference type="InterPro" id="IPR001610">
    <property type="entry name" value="PAC"/>
</dbReference>
<evidence type="ECO:0000259" key="22">
    <source>
        <dbReference type="PROSITE" id="PS50894"/>
    </source>
</evidence>
<dbReference type="InterPro" id="IPR036641">
    <property type="entry name" value="HPT_dom_sf"/>
</dbReference>
<dbReference type="PROSITE" id="PS50110">
    <property type="entry name" value="RESPONSE_REGULATORY"/>
    <property type="match status" value="2"/>
</dbReference>
<protein>
    <recommendedName>
        <fullName evidence="3">histidine kinase</fullName>
        <ecNumber evidence="3">2.7.13.3</ecNumber>
    </recommendedName>
</protein>
<evidence type="ECO:0000259" key="20">
    <source>
        <dbReference type="PROSITE" id="PS50112"/>
    </source>
</evidence>
<dbReference type="CDD" id="cd00088">
    <property type="entry name" value="HPT"/>
    <property type="match status" value="1"/>
</dbReference>
<feature type="coiled-coil region" evidence="17">
    <location>
        <begin position="1236"/>
        <end position="1263"/>
    </location>
</feature>
<feature type="domain" description="PAC" evidence="21">
    <location>
        <begin position="628"/>
        <end position="679"/>
    </location>
</feature>
<keyword evidence="11" id="KW-1133">Transmembrane helix</keyword>
<evidence type="ECO:0000256" key="7">
    <source>
        <dbReference type="ARBA" id="ARBA00022692"/>
    </source>
</evidence>
<comment type="subcellular location">
    <subcellularLocation>
        <location evidence="2">Cell membrane</location>
        <topology evidence="2">Multi-pass membrane protein</topology>
    </subcellularLocation>
</comment>
<dbReference type="SUPFAM" id="SSF47226">
    <property type="entry name" value="Histidine-containing phosphotransfer domain, HPT domain"/>
    <property type="match status" value="1"/>
</dbReference>
<feature type="domain" description="PAC" evidence="21">
    <location>
        <begin position="499"/>
        <end position="552"/>
    </location>
</feature>
<dbReference type="InterPro" id="IPR035965">
    <property type="entry name" value="PAS-like_dom_sf"/>
</dbReference>
<evidence type="ECO:0000256" key="6">
    <source>
        <dbReference type="ARBA" id="ARBA00022679"/>
    </source>
</evidence>
<keyword evidence="9 23" id="KW-0418">Kinase</keyword>
<dbReference type="eggNOG" id="COG2202">
    <property type="taxonomic scope" value="Bacteria"/>
</dbReference>
<dbReference type="InterPro" id="IPR004358">
    <property type="entry name" value="Sig_transdc_His_kin-like_C"/>
</dbReference>
<evidence type="ECO:0000256" key="16">
    <source>
        <dbReference type="PROSITE-ProRule" id="PRU00169"/>
    </source>
</evidence>
<reference evidence="23" key="1">
    <citation type="submission" date="2006-03" db="EMBL/GenBank/DDBJ databases">
        <authorList>
            <person name="Bowman J."/>
            <person name="Ferriera S."/>
            <person name="Johnson J."/>
            <person name="Kravitz S."/>
            <person name="Halpern A."/>
            <person name="Remington K."/>
            <person name="Beeson K."/>
            <person name="Tran B."/>
            <person name="Rogers Y.-H."/>
            <person name="Friedman R."/>
            <person name="Venter J.C."/>
        </authorList>
    </citation>
    <scope>NUCLEOTIDE SEQUENCE [LARGE SCALE GENOMIC DNA]</scope>
    <source>
        <strain evidence="23">ATCC 700755</strain>
    </source>
</reference>
<dbReference type="Gene3D" id="1.10.287.130">
    <property type="match status" value="1"/>
</dbReference>
<organism evidence="23 24">
    <name type="scientific">Psychroflexus torquis (strain ATCC 700755 / CIP 106069 / ACAM 623)</name>
    <dbReference type="NCBI Taxonomy" id="313595"/>
    <lineage>
        <taxon>Bacteria</taxon>
        <taxon>Pseudomonadati</taxon>
        <taxon>Bacteroidota</taxon>
        <taxon>Flavobacteriia</taxon>
        <taxon>Flavobacteriales</taxon>
        <taxon>Flavobacteriaceae</taxon>
        <taxon>Psychroflexus</taxon>
    </lineage>
</organism>
<keyword evidence="10" id="KW-0067">ATP-binding</keyword>
<feature type="domain" description="Response regulatory" evidence="19">
    <location>
        <begin position="1073"/>
        <end position="1191"/>
    </location>
</feature>
<dbReference type="KEGG" id="ptq:P700755_000089"/>
<dbReference type="SUPFAM" id="SSF55874">
    <property type="entry name" value="ATPase domain of HSP90 chaperone/DNA topoisomerase II/histidine kinase"/>
    <property type="match status" value="1"/>
</dbReference>
<dbReference type="FunFam" id="1.10.287.130:FF:000038">
    <property type="entry name" value="Sensory transduction histidine kinase"/>
    <property type="match status" value="1"/>
</dbReference>
<dbReference type="GO" id="GO:0005524">
    <property type="term" value="F:ATP binding"/>
    <property type="evidence" value="ECO:0007669"/>
    <property type="project" value="UniProtKB-KW"/>
</dbReference>
<evidence type="ECO:0000256" key="4">
    <source>
        <dbReference type="ARBA" id="ARBA00022475"/>
    </source>
</evidence>
<evidence type="ECO:0000256" key="3">
    <source>
        <dbReference type="ARBA" id="ARBA00012438"/>
    </source>
</evidence>
<comment type="catalytic activity">
    <reaction evidence="1">
        <text>ATP + protein L-histidine = ADP + protein N-phospho-L-histidine.</text>
        <dbReference type="EC" id="2.7.13.3"/>
    </reaction>
</comment>
<dbReference type="Pfam" id="PF02518">
    <property type="entry name" value="HATPase_c"/>
    <property type="match status" value="1"/>
</dbReference>
<dbReference type="Pfam" id="PF01627">
    <property type="entry name" value="Hpt"/>
    <property type="match status" value="1"/>
</dbReference>
<feature type="domain" description="PAC" evidence="21">
    <location>
        <begin position="369"/>
        <end position="420"/>
    </location>
</feature>
<keyword evidence="5 16" id="KW-0597">Phosphoprotein</keyword>
<keyword evidence="6" id="KW-0808">Transferase</keyword>
<evidence type="ECO:0000256" key="10">
    <source>
        <dbReference type="ARBA" id="ARBA00022840"/>
    </source>
</evidence>
<dbReference type="Proteomes" id="UP000008514">
    <property type="component" value="Chromosome"/>
</dbReference>
<dbReference type="EC" id="2.7.13.3" evidence="3"/>
<name>K4I964_PSYTT</name>
<dbReference type="PANTHER" id="PTHR45339:SF1">
    <property type="entry name" value="HYBRID SIGNAL TRANSDUCTION HISTIDINE KINASE J"/>
    <property type="match status" value="1"/>
</dbReference>
<dbReference type="SUPFAM" id="SSF55781">
    <property type="entry name" value="GAF domain-like"/>
    <property type="match status" value="1"/>
</dbReference>
<dbReference type="Gene3D" id="1.20.120.160">
    <property type="entry name" value="HPT domain"/>
    <property type="match status" value="1"/>
</dbReference>
<dbReference type="CDD" id="cd17546">
    <property type="entry name" value="REC_hyHK_CKI1_RcsC-like"/>
    <property type="match status" value="1"/>
</dbReference>
<dbReference type="STRING" id="313595.P700755_000089"/>
<dbReference type="InterPro" id="IPR029016">
    <property type="entry name" value="GAF-like_dom_sf"/>
</dbReference>
<keyword evidence="24" id="KW-1185">Reference proteome</keyword>
<keyword evidence="8" id="KW-0547">Nucleotide-binding</keyword>
<reference evidence="23" key="2">
    <citation type="submission" date="2012-09" db="EMBL/GenBank/DDBJ databases">
        <title>The complete sequence of Psychroflexus torquis an extreme psychrophile from sea-ice that is stimulated by light.</title>
        <authorList>
            <person name="Feng S."/>
            <person name="Powell S.M."/>
            <person name="Bowman J.P."/>
        </authorList>
    </citation>
    <scope>NUCLEOTIDE SEQUENCE [LARGE SCALE GENOMIC DNA]</scope>
    <source>
        <strain evidence="23">ATCC 700755</strain>
    </source>
</reference>
<evidence type="ECO:0000256" key="13">
    <source>
        <dbReference type="ARBA" id="ARBA00023136"/>
    </source>
</evidence>
<evidence type="ECO:0000259" key="19">
    <source>
        <dbReference type="PROSITE" id="PS50110"/>
    </source>
</evidence>
<dbReference type="Gene3D" id="3.30.565.10">
    <property type="entry name" value="Histidine kinase-like ATPase, C-terminal domain"/>
    <property type="match status" value="1"/>
</dbReference>
<dbReference type="OrthoDB" id="9811889at2"/>
<dbReference type="InterPro" id="IPR003661">
    <property type="entry name" value="HisK_dim/P_dom"/>
</dbReference>
<keyword evidence="13" id="KW-0472">Membrane</keyword>
<dbReference type="SMART" id="SM00086">
    <property type="entry name" value="PAC"/>
    <property type="match status" value="4"/>
</dbReference>
<keyword evidence="7" id="KW-0812">Transmembrane</keyword>
<dbReference type="Pfam" id="PF00072">
    <property type="entry name" value="Response_reg"/>
    <property type="match status" value="1"/>
</dbReference>
<keyword evidence="14" id="KW-0131">Cell cycle</keyword>
<dbReference type="InterPro" id="IPR003594">
    <property type="entry name" value="HATPase_dom"/>
</dbReference>
<gene>
    <name evidence="23" type="ordered locus">P700755_000089</name>
</gene>
<dbReference type="InterPro" id="IPR036097">
    <property type="entry name" value="HisK_dim/P_sf"/>
</dbReference>
<accession>K4I964</accession>
<dbReference type="HOGENOM" id="CLU_259502_0_0_10"/>
<keyword evidence="4" id="KW-1003">Cell membrane</keyword>
<dbReference type="PROSITE" id="PS50113">
    <property type="entry name" value="PAC"/>
    <property type="match status" value="3"/>
</dbReference>
<dbReference type="CDD" id="cd16922">
    <property type="entry name" value="HATPase_EvgS-ArcB-TorS-like"/>
    <property type="match status" value="1"/>
</dbReference>
<dbReference type="NCBIfam" id="TIGR00229">
    <property type="entry name" value="sensory_box"/>
    <property type="match status" value="2"/>
</dbReference>
<dbReference type="RefSeq" id="WP_015022782.1">
    <property type="nucleotide sequence ID" value="NC_018721.1"/>
</dbReference>
<dbReference type="InterPro" id="IPR011006">
    <property type="entry name" value="CheY-like_superfamily"/>
</dbReference>
<feature type="domain" description="Response regulatory" evidence="19">
    <location>
        <begin position="934"/>
        <end position="1050"/>
    </location>
</feature>
<feature type="domain" description="HPt" evidence="22">
    <location>
        <begin position="1231"/>
        <end position="1325"/>
    </location>
</feature>
<dbReference type="SMART" id="SM00091">
    <property type="entry name" value="PAS"/>
    <property type="match status" value="3"/>
</dbReference>
<dbReference type="CDD" id="cd00082">
    <property type="entry name" value="HisKA"/>
    <property type="match status" value="1"/>
</dbReference>
<evidence type="ECO:0000256" key="14">
    <source>
        <dbReference type="ARBA" id="ARBA00023306"/>
    </source>
</evidence>
<dbReference type="Pfam" id="PF08447">
    <property type="entry name" value="PAS_3"/>
    <property type="match status" value="1"/>
</dbReference>
<evidence type="ECO:0000256" key="5">
    <source>
        <dbReference type="ARBA" id="ARBA00022553"/>
    </source>
</evidence>
<dbReference type="FunFam" id="3.30.565.10:FF:000010">
    <property type="entry name" value="Sensor histidine kinase RcsC"/>
    <property type="match status" value="1"/>
</dbReference>
<dbReference type="Gene3D" id="3.30.450.20">
    <property type="entry name" value="PAS domain"/>
    <property type="match status" value="4"/>
</dbReference>
<dbReference type="GO" id="GO:0005886">
    <property type="term" value="C:plasma membrane"/>
    <property type="evidence" value="ECO:0007669"/>
    <property type="project" value="UniProtKB-SubCell"/>
</dbReference>
<dbReference type="PROSITE" id="PS50109">
    <property type="entry name" value="HIS_KIN"/>
    <property type="match status" value="1"/>
</dbReference>
<dbReference type="EMBL" id="CP003879">
    <property type="protein sequence ID" value="AFU67162.1"/>
    <property type="molecule type" value="Genomic_DNA"/>
</dbReference>
<evidence type="ECO:0000256" key="11">
    <source>
        <dbReference type="ARBA" id="ARBA00022989"/>
    </source>
</evidence>
<dbReference type="eggNOG" id="COG0784">
    <property type="taxonomic scope" value="Bacteria"/>
</dbReference>
<evidence type="ECO:0000259" key="18">
    <source>
        <dbReference type="PROSITE" id="PS50109"/>
    </source>
</evidence>
<dbReference type="SUPFAM" id="SSF47384">
    <property type="entry name" value="Homodimeric domain of signal transducing histidine kinase"/>
    <property type="match status" value="1"/>
</dbReference>